<sequence length="123" mass="13850">MSSTLDSHSLWQSAIWKMEGAISLCQFHDNKENIPPFLSTSKTTDNKLSAKMTLKKKKQKKKSNHRVPLKDITNLIVDSLIQSPAATSLTFPCLQSRSICKPTAGNRNLVEEARCKSLRFGFR</sequence>
<dbReference type="AlphaFoldDB" id="A0AA35ZXM3"/>
<accession>A0AA35ZXM3</accession>
<name>A0AA35ZXM3_LACSI</name>
<dbReference type="Proteomes" id="UP001177003">
    <property type="component" value="Chromosome 8"/>
</dbReference>
<organism evidence="1 2">
    <name type="scientific">Lactuca saligna</name>
    <name type="common">Willowleaf lettuce</name>
    <dbReference type="NCBI Taxonomy" id="75948"/>
    <lineage>
        <taxon>Eukaryota</taxon>
        <taxon>Viridiplantae</taxon>
        <taxon>Streptophyta</taxon>
        <taxon>Embryophyta</taxon>
        <taxon>Tracheophyta</taxon>
        <taxon>Spermatophyta</taxon>
        <taxon>Magnoliopsida</taxon>
        <taxon>eudicotyledons</taxon>
        <taxon>Gunneridae</taxon>
        <taxon>Pentapetalae</taxon>
        <taxon>asterids</taxon>
        <taxon>campanulids</taxon>
        <taxon>Asterales</taxon>
        <taxon>Asteraceae</taxon>
        <taxon>Cichorioideae</taxon>
        <taxon>Cichorieae</taxon>
        <taxon>Lactucinae</taxon>
        <taxon>Lactuca</taxon>
    </lineage>
</organism>
<proteinExistence type="predicted"/>
<keyword evidence="2" id="KW-1185">Reference proteome</keyword>
<evidence type="ECO:0000313" key="1">
    <source>
        <dbReference type="EMBL" id="CAI9299702.1"/>
    </source>
</evidence>
<dbReference type="EMBL" id="OX465084">
    <property type="protein sequence ID" value="CAI9299702.1"/>
    <property type="molecule type" value="Genomic_DNA"/>
</dbReference>
<protein>
    <submittedName>
        <fullName evidence="1">Uncharacterized protein</fullName>
    </submittedName>
</protein>
<reference evidence="1" key="1">
    <citation type="submission" date="2023-04" db="EMBL/GenBank/DDBJ databases">
        <authorList>
            <person name="Vijverberg K."/>
            <person name="Xiong W."/>
            <person name="Schranz E."/>
        </authorList>
    </citation>
    <scope>NUCLEOTIDE SEQUENCE</scope>
</reference>
<evidence type="ECO:0000313" key="2">
    <source>
        <dbReference type="Proteomes" id="UP001177003"/>
    </source>
</evidence>
<gene>
    <name evidence="1" type="ORF">LSALG_LOCUS38394</name>
</gene>